<dbReference type="AlphaFoldDB" id="A0A7W6G099"/>
<evidence type="ECO:0008006" key="4">
    <source>
        <dbReference type="Google" id="ProtNLM"/>
    </source>
</evidence>
<organism evidence="2 3">
    <name type="scientific">Rhizobium skierniewicense</name>
    <dbReference type="NCBI Taxonomy" id="984260"/>
    <lineage>
        <taxon>Bacteria</taxon>
        <taxon>Pseudomonadati</taxon>
        <taxon>Pseudomonadota</taxon>
        <taxon>Alphaproteobacteria</taxon>
        <taxon>Hyphomicrobiales</taxon>
        <taxon>Rhizobiaceae</taxon>
        <taxon>Rhizobium/Agrobacterium group</taxon>
        <taxon>Rhizobium</taxon>
    </lineage>
</organism>
<accession>A0A7W6G099</accession>
<dbReference type="RefSeq" id="WP_210290028.1">
    <property type="nucleotide sequence ID" value="NZ_JACIDV010000002.1"/>
</dbReference>
<feature type="region of interest" description="Disordered" evidence="1">
    <location>
        <begin position="103"/>
        <end position="126"/>
    </location>
</feature>
<evidence type="ECO:0000256" key="1">
    <source>
        <dbReference type="SAM" id="MobiDB-lite"/>
    </source>
</evidence>
<dbReference type="Proteomes" id="UP000565286">
    <property type="component" value="Unassembled WGS sequence"/>
</dbReference>
<keyword evidence="3" id="KW-1185">Reference proteome</keyword>
<feature type="compositionally biased region" description="Polar residues" evidence="1">
    <location>
        <begin position="112"/>
        <end position="126"/>
    </location>
</feature>
<evidence type="ECO:0000313" key="3">
    <source>
        <dbReference type="Proteomes" id="UP000565286"/>
    </source>
</evidence>
<comment type="caution">
    <text evidence="2">The sequence shown here is derived from an EMBL/GenBank/DDBJ whole genome shotgun (WGS) entry which is preliminary data.</text>
</comment>
<gene>
    <name evidence="2" type="ORF">GGQ73_000628</name>
</gene>
<name>A0A7W6G099_9HYPH</name>
<reference evidence="2 3" key="1">
    <citation type="submission" date="2020-08" db="EMBL/GenBank/DDBJ databases">
        <title>Genomic Encyclopedia of Type Strains, Phase IV (KMG-IV): sequencing the most valuable type-strain genomes for metagenomic binning, comparative biology and taxonomic classification.</title>
        <authorList>
            <person name="Goeker M."/>
        </authorList>
    </citation>
    <scope>NUCLEOTIDE SEQUENCE [LARGE SCALE GENOMIC DNA]</scope>
    <source>
        <strain evidence="2 3">DSM 26438</strain>
    </source>
</reference>
<sequence length="126" mass="13799">MRDGRIEFDWADGTYSFRLAWGQLAELQEKCDAGPYVVLQRLHSGSWRIEDITNIIRLGLIGAGLQPAAALKLVRAYVEDHPPMENLIPAQVILSASLMGAPEEKVGEDDAASQTESSLTNSQTES</sequence>
<evidence type="ECO:0000313" key="2">
    <source>
        <dbReference type="EMBL" id="MBB3944703.1"/>
    </source>
</evidence>
<dbReference type="EMBL" id="JACIDV010000002">
    <property type="protein sequence ID" value="MBB3944703.1"/>
    <property type="molecule type" value="Genomic_DNA"/>
</dbReference>
<protein>
    <recommendedName>
        <fullName evidence="4">Gene transfer agent family protein</fullName>
    </recommendedName>
</protein>
<dbReference type="InterPro" id="IPR021791">
    <property type="entry name" value="Phage_TAC_11"/>
</dbReference>
<proteinExistence type="predicted"/>
<dbReference type="Pfam" id="PF11836">
    <property type="entry name" value="Phage_TAC_11"/>
    <property type="match status" value="1"/>
</dbReference>